<keyword evidence="8" id="KW-1185">Reference proteome</keyword>
<evidence type="ECO:0000256" key="3">
    <source>
        <dbReference type="ARBA" id="ARBA00022833"/>
    </source>
</evidence>
<feature type="domain" description="Alcohol dehydrogenase-like C-terminal" evidence="6">
    <location>
        <begin position="242"/>
        <end position="365"/>
    </location>
</feature>
<sequence>MHVGVAGLGGLGHMAVKFAKAFGVKVTVISTSPSKKKEATEHLEADSFLVSRDVDQMEISGLIFISLAFFCLAKHWSDGSHQLIFFNSRQTPLSSSKTPSPISFSSNLNKTFDINSLTNNTTQTQPLSDPTLSSIPPTSHPKPLPPPPHESFGIVDENGTMVDGFEVRDFDSGVVDNWGSDIEAEVVEDGCGGSRVVVKKFGLFMDSMREYILCLDNTEAIRHFNSTEKGEIFERHCPEEGGLGHMAVKFAKAFGVKVTVISTSPSKEKEAVEHLEANSFLVSCDIDQMEAAIGTIDGIIDTVSAIHHLLPLLNLLKSHGKLIMVGAPEKPLELPVFPLLMGRKTIAGSAAGDLKETKGMIDFAAKHNITSGIEVIPMDYVNTTLERLLKGDVRYRFVINIVSQPKPAPIGLASLSASNPWITKGLVTEYHIVRGHGSKYTKYTSSNEL</sequence>
<dbReference type="Proteomes" id="UP000593564">
    <property type="component" value="Unassembled WGS sequence"/>
</dbReference>
<dbReference type="FunFam" id="3.90.180.10:FF:000100">
    <property type="entry name" value="Putative cinnamyl alcohol dehydrogenase 6"/>
    <property type="match status" value="1"/>
</dbReference>
<dbReference type="AlphaFoldDB" id="A0A7J7I5I5"/>
<dbReference type="FunFam" id="3.40.50.720:FF:000022">
    <property type="entry name" value="Cinnamyl alcohol dehydrogenase"/>
    <property type="match status" value="2"/>
</dbReference>
<evidence type="ECO:0000256" key="2">
    <source>
        <dbReference type="ARBA" id="ARBA00022723"/>
    </source>
</evidence>
<comment type="caution">
    <text evidence="7">The sequence shown here is derived from an EMBL/GenBank/DDBJ whole genome shotgun (WGS) entry which is preliminary data.</text>
</comment>
<evidence type="ECO:0000313" key="8">
    <source>
        <dbReference type="Proteomes" id="UP000593564"/>
    </source>
</evidence>
<evidence type="ECO:0000259" key="6">
    <source>
        <dbReference type="Pfam" id="PF00107"/>
    </source>
</evidence>
<keyword evidence="3" id="KW-0862">Zinc</keyword>
<evidence type="ECO:0000256" key="5">
    <source>
        <dbReference type="SAM" id="MobiDB-lite"/>
    </source>
</evidence>
<keyword evidence="2" id="KW-0479">Metal-binding</keyword>
<feature type="region of interest" description="Disordered" evidence="5">
    <location>
        <begin position="119"/>
        <end position="151"/>
    </location>
</feature>
<proteinExistence type="predicted"/>
<dbReference type="InterPro" id="IPR036291">
    <property type="entry name" value="NAD(P)-bd_dom_sf"/>
</dbReference>
<dbReference type="PANTHER" id="PTHR42683">
    <property type="entry name" value="ALDEHYDE REDUCTASE"/>
    <property type="match status" value="1"/>
</dbReference>
<keyword evidence="4" id="KW-0560">Oxidoreductase</keyword>
<dbReference type="InterPro" id="IPR047109">
    <property type="entry name" value="CAD-like"/>
</dbReference>
<reference evidence="8" key="1">
    <citation type="journal article" date="2020" name="Nat. Commun.">
        <title>Genome assembly of wild tea tree DASZ reveals pedigree and selection history of tea varieties.</title>
        <authorList>
            <person name="Zhang W."/>
            <person name="Zhang Y."/>
            <person name="Qiu H."/>
            <person name="Guo Y."/>
            <person name="Wan H."/>
            <person name="Zhang X."/>
            <person name="Scossa F."/>
            <person name="Alseekh S."/>
            <person name="Zhang Q."/>
            <person name="Wang P."/>
            <person name="Xu L."/>
            <person name="Schmidt M.H."/>
            <person name="Jia X."/>
            <person name="Li D."/>
            <person name="Zhu A."/>
            <person name="Guo F."/>
            <person name="Chen W."/>
            <person name="Ni D."/>
            <person name="Usadel B."/>
            <person name="Fernie A.R."/>
            <person name="Wen W."/>
        </authorList>
    </citation>
    <scope>NUCLEOTIDE SEQUENCE [LARGE SCALE GENOMIC DNA]</scope>
    <source>
        <strain evidence="8">cv. G240</strain>
    </source>
</reference>
<evidence type="ECO:0000256" key="4">
    <source>
        <dbReference type="ARBA" id="ARBA00023002"/>
    </source>
</evidence>
<dbReference type="Gene3D" id="3.40.50.720">
    <property type="entry name" value="NAD(P)-binding Rossmann-like Domain"/>
    <property type="match status" value="2"/>
</dbReference>
<evidence type="ECO:0000256" key="1">
    <source>
        <dbReference type="ARBA" id="ARBA00001947"/>
    </source>
</evidence>
<organism evidence="7 8">
    <name type="scientific">Camellia sinensis</name>
    <name type="common">Tea plant</name>
    <name type="synonym">Thea sinensis</name>
    <dbReference type="NCBI Taxonomy" id="4442"/>
    <lineage>
        <taxon>Eukaryota</taxon>
        <taxon>Viridiplantae</taxon>
        <taxon>Streptophyta</taxon>
        <taxon>Embryophyta</taxon>
        <taxon>Tracheophyta</taxon>
        <taxon>Spermatophyta</taxon>
        <taxon>Magnoliopsida</taxon>
        <taxon>eudicotyledons</taxon>
        <taxon>Gunneridae</taxon>
        <taxon>Pentapetalae</taxon>
        <taxon>asterids</taxon>
        <taxon>Ericales</taxon>
        <taxon>Theaceae</taxon>
        <taxon>Camellia</taxon>
    </lineage>
</organism>
<dbReference type="GO" id="GO:0046872">
    <property type="term" value="F:metal ion binding"/>
    <property type="evidence" value="ECO:0007669"/>
    <property type="project" value="UniProtKB-KW"/>
</dbReference>
<dbReference type="Gene3D" id="3.90.180.10">
    <property type="entry name" value="Medium-chain alcohol dehydrogenases, catalytic domain"/>
    <property type="match status" value="1"/>
</dbReference>
<feature type="compositionally biased region" description="Polar residues" evidence="5">
    <location>
        <begin position="119"/>
        <end position="135"/>
    </location>
</feature>
<dbReference type="GO" id="GO:0016616">
    <property type="term" value="F:oxidoreductase activity, acting on the CH-OH group of donors, NAD or NADP as acceptor"/>
    <property type="evidence" value="ECO:0007669"/>
    <property type="project" value="InterPro"/>
</dbReference>
<feature type="compositionally biased region" description="Pro residues" evidence="5">
    <location>
        <begin position="138"/>
        <end position="149"/>
    </location>
</feature>
<evidence type="ECO:0000313" key="7">
    <source>
        <dbReference type="EMBL" id="KAF5960282.1"/>
    </source>
</evidence>
<gene>
    <name evidence="7" type="ORF">HYC85_001491</name>
</gene>
<protein>
    <recommendedName>
        <fullName evidence="6">Alcohol dehydrogenase-like C-terminal domain-containing protein</fullName>
    </recommendedName>
</protein>
<dbReference type="EMBL" id="JACBKZ010000001">
    <property type="protein sequence ID" value="KAF5960282.1"/>
    <property type="molecule type" value="Genomic_DNA"/>
</dbReference>
<accession>A0A7J7I5I5</accession>
<dbReference type="InterPro" id="IPR013149">
    <property type="entry name" value="ADH-like_C"/>
</dbReference>
<reference evidence="7 8" key="2">
    <citation type="submission" date="2020-07" db="EMBL/GenBank/DDBJ databases">
        <title>Genome assembly of wild tea tree DASZ reveals pedigree and selection history of tea varieties.</title>
        <authorList>
            <person name="Zhang W."/>
        </authorList>
    </citation>
    <scope>NUCLEOTIDE SEQUENCE [LARGE SCALE GENOMIC DNA]</scope>
    <source>
        <strain evidence="8">cv. G240</strain>
        <tissue evidence="7">Leaf</tissue>
    </source>
</reference>
<dbReference type="SUPFAM" id="SSF51735">
    <property type="entry name" value="NAD(P)-binding Rossmann-fold domains"/>
    <property type="match status" value="2"/>
</dbReference>
<name>A0A7J7I5I5_CAMSI</name>
<dbReference type="Pfam" id="PF00107">
    <property type="entry name" value="ADH_zinc_N"/>
    <property type="match status" value="1"/>
</dbReference>
<comment type="cofactor">
    <cofactor evidence="1">
        <name>Zn(2+)</name>
        <dbReference type="ChEBI" id="CHEBI:29105"/>
    </cofactor>
</comment>